<dbReference type="AlphaFoldDB" id="A0A182F2G3"/>
<feature type="compositionally biased region" description="Basic and acidic residues" evidence="6">
    <location>
        <begin position="491"/>
        <end position="501"/>
    </location>
</feature>
<evidence type="ECO:0000256" key="4">
    <source>
        <dbReference type="ARBA" id="ARBA00023163"/>
    </source>
</evidence>
<protein>
    <submittedName>
        <fullName evidence="7">BEN domain-containing protein</fullName>
    </submittedName>
</protein>
<comment type="subcellular location">
    <subcellularLocation>
        <location evidence="1">Nucleus</location>
    </subcellularLocation>
</comment>
<evidence type="ECO:0000256" key="5">
    <source>
        <dbReference type="ARBA" id="ARBA00023242"/>
    </source>
</evidence>
<reference evidence="7" key="2">
    <citation type="submission" date="2022-08" db="UniProtKB">
        <authorList>
            <consortium name="EnsemblMetazoa"/>
        </authorList>
    </citation>
    <scope>IDENTIFICATION</scope>
    <source>
        <strain evidence="7">STECLA/ALBI9_A</strain>
    </source>
</reference>
<keyword evidence="3" id="KW-0805">Transcription regulation</keyword>
<dbReference type="Pfam" id="PF10523">
    <property type="entry name" value="BEN"/>
    <property type="match status" value="1"/>
</dbReference>
<dbReference type="SMART" id="SM01025">
    <property type="entry name" value="BEN"/>
    <property type="match status" value="1"/>
</dbReference>
<dbReference type="Gene3D" id="1.10.10.2590">
    <property type="entry name" value="BEN domain"/>
    <property type="match status" value="1"/>
</dbReference>
<dbReference type="GO" id="GO:0005634">
    <property type="term" value="C:nucleus"/>
    <property type="evidence" value="ECO:0007669"/>
    <property type="project" value="UniProtKB-SubCell"/>
</dbReference>
<evidence type="ECO:0000256" key="3">
    <source>
        <dbReference type="ARBA" id="ARBA00023015"/>
    </source>
</evidence>
<reference evidence="7 8" key="1">
    <citation type="journal article" date="2017" name="G3 (Bethesda)">
        <title>The Physical Genome Mapping of Anopheles albimanus Corrected Scaffold Misassemblies and Identified Interarm Rearrangements in Genus Anopheles.</title>
        <authorList>
            <person name="Artemov G.N."/>
            <person name="Peery A.N."/>
            <person name="Jiang X."/>
            <person name="Tu Z."/>
            <person name="Stegniy V.N."/>
            <person name="Sharakhova M.V."/>
            <person name="Sharakhov I.V."/>
        </authorList>
    </citation>
    <scope>NUCLEOTIDE SEQUENCE [LARGE SCALE GENOMIC DNA]</scope>
    <source>
        <strain evidence="7 8">ALBI9_A</strain>
    </source>
</reference>
<evidence type="ECO:0000313" key="8">
    <source>
        <dbReference type="Proteomes" id="UP000069272"/>
    </source>
</evidence>
<feature type="compositionally biased region" description="Polar residues" evidence="6">
    <location>
        <begin position="476"/>
        <end position="490"/>
    </location>
</feature>
<keyword evidence="4" id="KW-0804">Transcription</keyword>
<feature type="compositionally biased region" description="Polar residues" evidence="6">
    <location>
        <begin position="329"/>
        <end position="339"/>
    </location>
</feature>
<keyword evidence="2" id="KW-0678">Repressor</keyword>
<evidence type="ECO:0000256" key="1">
    <source>
        <dbReference type="ARBA" id="ARBA00004123"/>
    </source>
</evidence>
<keyword evidence="5" id="KW-0539">Nucleus</keyword>
<dbReference type="InterPro" id="IPR018379">
    <property type="entry name" value="BEN_domain"/>
</dbReference>
<dbReference type="GO" id="GO:0003677">
    <property type="term" value="F:DNA binding"/>
    <property type="evidence" value="ECO:0007669"/>
    <property type="project" value="InterPro"/>
</dbReference>
<dbReference type="InterPro" id="IPR037496">
    <property type="entry name" value="BEND6-like"/>
</dbReference>
<dbReference type="GO" id="GO:0045746">
    <property type="term" value="P:negative regulation of Notch signaling pathway"/>
    <property type="evidence" value="ECO:0007669"/>
    <property type="project" value="InterPro"/>
</dbReference>
<keyword evidence="8" id="KW-1185">Reference proteome</keyword>
<dbReference type="PANTHER" id="PTHR35346">
    <property type="entry name" value="BEN DOMAIN-CONTAINING PROTEIN 6"/>
    <property type="match status" value="1"/>
</dbReference>
<feature type="compositionally biased region" description="Polar residues" evidence="6">
    <location>
        <begin position="355"/>
        <end position="366"/>
    </location>
</feature>
<evidence type="ECO:0000256" key="2">
    <source>
        <dbReference type="ARBA" id="ARBA00022491"/>
    </source>
</evidence>
<proteinExistence type="predicted"/>
<dbReference type="Proteomes" id="UP000069272">
    <property type="component" value="Chromosome 2L"/>
</dbReference>
<dbReference type="GO" id="GO:0003714">
    <property type="term" value="F:transcription corepressor activity"/>
    <property type="evidence" value="ECO:0007669"/>
    <property type="project" value="InterPro"/>
</dbReference>
<dbReference type="PANTHER" id="PTHR35346:SF1">
    <property type="entry name" value="BEN DOMAIN-CONTAINING PROTEIN 6"/>
    <property type="match status" value="1"/>
</dbReference>
<name>A0A182F2G3_ANOAL</name>
<dbReference type="EnsemblMetazoa" id="AALB000645-RA">
    <property type="protein sequence ID" value="AALB000645-PA"/>
    <property type="gene ID" value="AALB000645"/>
</dbReference>
<feature type="region of interest" description="Disordered" evidence="6">
    <location>
        <begin position="103"/>
        <end position="128"/>
    </location>
</feature>
<dbReference type="GO" id="GO:0045666">
    <property type="term" value="P:positive regulation of neuron differentiation"/>
    <property type="evidence" value="ECO:0007669"/>
    <property type="project" value="InterPro"/>
</dbReference>
<dbReference type="STRING" id="7167.A0A182F2G3"/>
<dbReference type="PROSITE" id="PS51457">
    <property type="entry name" value="BEN"/>
    <property type="match status" value="1"/>
</dbReference>
<feature type="region of interest" description="Disordered" evidence="6">
    <location>
        <begin position="312"/>
        <end position="377"/>
    </location>
</feature>
<sequence length="501" mass="55498">MSTVTTINAETTMVHDAVSGAIQRSDTATAGANCESAGPQKSTSASLWILVEWETPFLGDQDPYAVISSSEIIIPFDSDGSTRLYTGKLIQANPVKRQRVYESDEHPLSPPMESSLGISRSTGRAVSPPVRTITPRAFQSRTEYRPMTFDQQTQTIGSGASFSQGCSNEAQIERIISCLEEIMVEQRSYRMECEFNRKLLLELNEKINAYKEHFDKGVVIAVGTDEMSEGEAPIEQKVSMQASQNEAERLASNNNEINRKCEMRKITRGSTATICNNRSPMSNNEEPVETANLPIVFIDDCSMPVTITNLSAPPLSADSGPSKMEENIESSTDASSDRGTIQEMIDSDWNDERSSPSVGNRSTAEDTSIDDRSSCTRSIPESVLNKINWSNYKAATRKLLMNVFTREELATHSLTGRPSPAFRNEHQKPVKHPLDPTVVASVIKLVSTRCKVEESLVRSAITTKLADENKMYRMRVSQNPSQMQKKSTGRTNKENVKQESN</sequence>
<accession>A0A182F2G3</accession>
<evidence type="ECO:0000256" key="6">
    <source>
        <dbReference type="SAM" id="MobiDB-lite"/>
    </source>
</evidence>
<evidence type="ECO:0000313" key="7">
    <source>
        <dbReference type="EnsemblMetazoa" id="AALB000645-PA"/>
    </source>
</evidence>
<feature type="region of interest" description="Disordered" evidence="6">
    <location>
        <begin position="471"/>
        <end position="501"/>
    </location>
</feature>
<dbReference type="VEuPathDB" id="VectorBase:AALB20_030125"/>
<organism evidence="7 8">
    <name type="scientific">Anopheles albimanus</name>
    <name type="common">New world malaria mosquito</name>
    <dbReference type="NCBI Taxonomy" id="7167"/>
    <lineage>
        <taxon>Eukaryota</taxon>
        <taxon>Metazoa</taxon>
        <taxon>Ecdysozoa</taxon>
        <taxon>Arthropoda</taxon>
        <taxon>Hexapoda</taxon>
        <taxon>Insecta</taxon>
        <taxon>Pterygota</taxon>
        <taxon>Neoptera</taxon>
        <taxon>Endopterygota</taxon>
        <taxon>Diptera</taxon>
        <taxon>Nematocera</taxon>
        <taxon>Culicoidea</taxon>
        <taxon>Culicidae</taxon>
        <taxon>Anophelinae</taxon>
        <taxon>Anopheles</taxon>
    </lineage>
</organism>
<dbReference type="VEuPathDB" id="VectorBase:AALB000645"/>